<dbReference type="InterPro" id="IPR029063">
    <property type="entry name" value="SAM-dependent_MTases_sf"/>
</dbReference>
<evidence type="ECO:0000313" key="2">
    <source>
        <dbReference type="Proteomes" id="UP000319771"/>
    </source>
</evidence>
<dbReference type="AlphaFoldDB" id="A0A538U211"/>
<dbReference type="Proteomes" id="UP000319771">
    <property type="component" value="Unassembled WGS sequence"/>
</dbReference>
<organism evidence="1 2">
    <name type="scientific">Eiseniibacteriota bacterium</name>
    <dbReference type="NCBI Taxonomy" id="2212470"/>
    <lineage>
        <taxon>Bacteria</taxon>
        <taxon>Candidatus Eiseniibacteriota</taxon>
    </lineage>
</organism>
<name>A0A538U211_UNCEI</name>
<accession>A0A538U211</accession>
<dbReference type="GO" id="GO:0032259">
    <property type="term" value="P:methylation"/>
    <property type="evidence" value="ECO:0007669"/>
    <property type="project" value="UniProtKB-KW"/>
</dbReference>
<keyword evidence="1" id="KW-0489">Methyltransferase</keyword>
<dbReference type="SUPFAM" id="SSF53335">
    <property type="entry name" value="S-adenosyl-L-methionine-dependent methyltransferases"/>
    <property type="match status" value="1"/>
</dbReference>
<protein>
    <submittedName>
        <fullName evidence="1">Class I SAM-dependent methyltransferase</fullName>
    </submittedName>
</protein>
<dbReference type="EMBL" id="VBPB01000268">
    <property type="protein sequence ID" value="TMQ69903.1"/>
    <property type="molecule type" value="Genomic_DNA"/>
</dbReference>
<comment type="caution">
    <text evidence="1">The sequence shown here is derived from an EMBL/GenBank/DDBJ whole genome shotgun (WGS) entry which is preliminary data.</text>
</comment>
<evidence type="ECO:0000313" key="1">
    <source>
        <dbReference type="EMBL" id="TMQ69903.1"/>
    </source>
</evidence>
<dbReference type="Gene3D" id="3.40.50.150">
    <property type="entry name" value="Vaccinia Virus protein VP39"/>
    <property type="match status" value="1"/>
</dbReference>
<reference evidence="1 2" key="1">
    <citation type="journal article" date="2019" name="Nat. Microbiol.">
        <title>Mediterranean grassland soil C-N compound turnover is dependent on rainfall and depth, and is mediated by genomically divergent microorganisms.</title>
        <authorList>
            <person name="Diamond S."/>
            <person name="Andeer P.F."/>
            <person name="Li Z."/>
            <person name="Crits-Christoph A."/>
            <person name="Burstein D."/>
            <person name="Anantharaman K."/>
            <person name="Lane K.R."/>
            <person name="Thomas B.C."/>
            <person name="Pan C."/>
            <person name="Northen T.R."/>
            <person name="Banfield J.F."/>
        </authorList>
    </citation>
    <scope>NUCLEOTIDE SEQUENCE [LARGE SCALE GENOMIC DNA]</scope>
    <source>
        <strain evidence="1">WS_11</strain>
    </source>
</reference>
<sequence>MVFMLFHLEDPAAGLSEARRVLCAGGRLGTITWGSELESTAMRVWTECLDVHGAEQADPRVVSRHDRVDTIEKVGAFLGAAGFEDTACWAEDLSYRIEADHLLRLRTSLGSMKPRFDSLTPDARDACLAQARRRMGGLASEAFVARASLIYSVARA</sequence>
<keyword evidence="1" id="KW-0808">Transferase</keyword>
<gene>
    <name evidence="1" type="ORF">E6K81_13840</name>
</gene>
<dbReference type="GO" id="GO:0008168">
    <property type="term" value="F:methyltransferase activity"/>
    <property type="evidence" value="ECO:0007669"/>
    <property type="project" value="UniProtKB-KW"/>
</dbReference>
<proteinExistence type="predicted"/>